<dbReference type="Pfam" id="PF00034">
    <property type="entry name" value="Cytochrom_C"/>
    <property type="match status" value="1"/>
</dbReference>
<dbReference type="InterPro" id="IPR009056">
    <property type="entry name" value="Cyt_c-like_dom"/>
</dbReference>
<evidence type="ECO:0000256" key="10">
    <source>
        <dbReference type="SAM" id="MobiDB-lite"/>
    </source>
</evidence>
<dbReference type="GO" id="GO:0009055">
    <property type="term" value="F:electron transfer activity"/>
    <property type="evidence" value="ECO:0007669"/>
    <property type="project" value="InterPro"/>
</dbReference>
<comment type="cofactor">
    <cofactor evidence="8">
        <name>heme</name>
        <dbReference type="ChEBI" id="CHEBI:30413"/>
    </cofactor>
    <text evidence="8">Binds 2 heme groups.</text>
</comment>
<reference evidence="12 13" key="1">
    <citation type="submission" date="2014-03" db="EMBL/GenBank/DDBJ databases">
        <title>Genome sequence of Sphingobium yanoikuyae B1.</title>
        <authorList>
            <person name="Gan H.M."/>
            <person name="Gan H.Y."/>
            <person name="Savka M.A."/>
        </authorList>
    </citation>
    <scope>NUCLEOTIDE SEQUENCE [LARGE SCALE GENOMIC DNA]</scope>
    <source>
        <strain evidence="12 13">B1</strain>
    </source>
</reference>
<feature type="binding site" description="covalent" evidence="8">
    <location>
        <position position="217"/>
    </location>
    <ligand>
        <name>heme c</name>
        <dbReference type="ChEBI" id="CHEBI:61717"/>
        <label>2</label>
    </ligand>
</feature>
<organism evidence="12 13">
    <name type="scientific">Sphingobium yanoikuyae</name>
    <name type="common">Sphingomonas yanoikuyae</name>
    <dbReference type="NCBI Taxonomy" id="13690"/>
    <lineage>
        <taxon>Bacteria</taxon>
        <taxon>Pseudomonadati</taxon>
        <taxon>Pseudomonadota</taxon>
        <taxon>Alphaproteobacteria</taxon>
        <taxon>Sphingomonadales</taxon>
        <taxon>Sphingomonadaceae</taxon>
        <taxon>Sphingobium</taxon>
    </lineage>
</organism>
<dbReference type="GO" id="GO:0046872">
    <property type="term" value="F:metal ion binding"/>
    <property type="evidence" value="ECO:0007669"/>
    <property type="project" value="UniProtKB-KW"/>
</dbReference>
<feature type="binding site" description="covalent" evidence="8">
    <location>
        <position position="66"/>
    </location>
    <ligand>
        <name>heme c</name>
        <dbReference type="ChEBI" id="CHEBI:61717"/>
        <label>1</label>
    </ligand>
</feature>
<feature type="domain" description="Cytochrome c" evidence="11">
    <location>
        <begin position="203"/>
        <end position="307"/>
    </location>
</feature>
<comment type="PTM">
    <text evidence="8">Binds 2 heme groups per subunit.</text>
</comment>
<evidence type="ECO:0000256" key="4">
    <source>
        <dbReference type="ARBA" id="ARBA00022729"/>
    </source>
</evidence>
<dbReference type="InterPro" id="IPR036909">
    <property type="entry name" value="Cyt_c-like_dom_sf"/>
</dbReference>
<evidence type="ECO:0000256" key="3">
    <source>
        <dbReference type="ARBA" id="ARBA00022723"/>
    </source>
</evidence>
<keyword evidence="3 9" id="KW-0479">Metal-binding</keyword>
<gene>
    <name evidence="12" type="ORF">CP98_03756</name>
</gene>
<name>A0A084EG85_SPHYA</name>
<dbReference type="PANTHER" id="PTHR30600:SF14">
    <property type="entry name" value="CYTOCHROME C PEROXIDASE"/>
    <property type="match status" value="1"/>
</dbReference>
<dbReference type="AlphaFoldDB" id="A0A084EG85"/>
<dbReference type="GO" id="GO:0004130">
    <property type="term" value="F:cytochrome-c peroxidase activity"/>
    <property type="evidence" value="ECO:0007669"/>
    <property type="project" value="TreeGrafter"/>
</dbReference>
<dbReference type="SUPFAM" id="SSF46626">
    <property type="entry name" value="Cytochrome c"/>
    <property type="match status" value="2"/>
</dbReference>
<proteinExistence type="predicted"/>
<feature type="binding site" description="covalent" evidence="8">
    <location>
        <position position="69"/>
    </location>
    <ligand>
        <name>heme c</name>
        <dbReference type="ChEBI" id="CHEBI:61717"/>
        <label>1</label>
    </ligand>
</feature>
<dbReference type="Pfam" id="PF03150">
    <property type="entry name" value="CCP_MauG"/>
    <property type="match status" value="1"/>
</dbReference>
<dbReference type="PIRSF" id="PIRSF000294">
    <property type="entry name" value="Cytochrome-c_peroxidase"/>
    <property type="match status" value="1"/>
</dbReference>
<evidence type="ECO:0000256" key="9">
    <source>
        <dbReference type="PIRSR" id="PIRSR000294-2"/>
    </source>
</evidence>
<feature type="binding site" description="covalent" evidence="8">
    <location>
        <position position="220"/>
    </location>
    <ligand>
        <name>heme c</name>
        <dbReference type="ChEBI" id="CHEBI:61717"/>
        <label>2</label>
    </ligand>
</feature>
<dbReference type="InterPro" id="IPR051395">
    <property type="entry name" value="Cytochrome_c_Peroxidase/MauG"/>
</dbReference>
<dbReference type="Proteomes" id="UP000028534">
    <property type="component" value="Unassembled WGS sequence"/>
</dbReference>
<comment type="subcellular location">
    <subcellularLocation>
        <location evidence="1">Periplasm</location>
    </subcellularLocation>
</comment>
<evidence type="ECO:0000256" key="6">
    <source>
        <dbReference type="ARBA" id="ARBA00023002"/>
    </source>
</evidence>
<evidence type="ECO:0000259" key="11">
    <source>
        <dbReference type="PROSITE" id="PS51007"/>
    </source>
</evidence>
<protein>
    <submittedName>
        <fullName evidence="12">Cytochrome c peroxidase</fullName>
    </submittedName>
</protein>
<dbReference type="STRING" id="13690.AX777_08815"/>
<feature type="region of interest" description="Disordered" evidence="10">
    <location>
        <begin position="237"/>
        <end position="256"/>
    </location>
</feature>
<dbReference type="Gene3D" id="1.10.760.10">
    <property type="entry name" value="Cytochrome c-like domain"/>
    <property type="match status" value="2"/>
</dbReference>
<dbReference type="InterPro" id="IPR004852">
    <property type="entry name" value="Di-haem_cyt_c_peroxidsae"/>
</dbReference>
<feature type="binding site" description="axial binding residue" evidence="9">
    <location>
        <position position="221"/>
    </location>
    <ligand>
        <name>heme c</name>
        <dbReference type="ChEBI" id="CHEBI:61717"/>
        <label>2</label>
    </ligand>
    <ligandPart>
        <name>Fe</name>
        <dbReference type="ChEBI" id="CHEBI:18248"/>
    </ligandPart>
</feature>
<keyword evidence="6" id="KW-0560">Oxidoreductase</keyword>
<keyword evidence="2 8" id="KW-0349">Heme</keyword>
<dbReference type="PANTHER" id="PTHR30600">
    <property type="entry name" value="CYTOCHROME C PEROXIDASE-RELATED"/>
    <property type="match status" value="1"/>
</dbReference>
<evidence type="ECO:0000256" key="5">
    <source>
        <dbReference type="ARBA" id="ARBA00022764"/>
    </source>
</evidence>
<evidence type="ECO:0000256" key="1">
    <source>
        <dbReference type="ARBA" id="ARBA00004418"/>
    </source>
</evidence>
<feature type="binding site" description="axial binding residue" evidence="9">
    <location>
        <position position="70"/>
    </location>
    <ligand>
        <name>heme c</name>
        <dbReference type="ChEBI" id="CHEBI:61717"/>
        <label>1</label>
    </ligand>
    <ligandPart>
        <name>Fe</name>
        <dbReference type="ChEBI" id="CHEBI:18248"/>
    </ligandPart>
</feature>
<keyword evidence="12" id="KW-0575">Peroxidase</keyword>
<evidence type="ECO:0000313" key="12">
    <source>
        <dbReference type="EMBL" id="KEZ16977.1"/>
    </source>
</evidence>
<keyword evidence="5" id="KW-0574">Periplasm</keyword>
<evidence type="ECO:0000256" key="7">
    <source>
        <dbReference type="ARBA" id="ARBA00023004"/>
    </source>
</evidence>
<dbReference type="PATRIC" id="fig|13690.10.peg.3846"/>
<evidence type="ECO:0000313" key="13">
    <source>
        <dbReference type="Proteomes" id="UP000028534"/>
    </source>
</evidence>
<evidence type="ECO:0000256" key="8">
    <source>
        <dbReference type="PIRSR" id="PIRSR000294-1"/>
    </source>
</evidence>
<dbReference type="PROSITE" id="PS51007">
    <property type="entry name" value="CYTC"/>
    <property type="match status" value="2"/>
</dbReference>
<dbReference type="eggNOG" id="COG1858">
    <property type="taxonomic scope" value="Bacteria"/>
</dbReference>
<dbReference type="RefSeq" id="WP_037521518.1">
    <property type="nucleotide sequence ID" value="NZ_JGVR01000025.1"/>
</dbReference>
<keyword evidence="7 9" id="KW-0408">Iron</keyword>
<sequence>MKPARWPLLLATLLLIGAGRPWHWDLPLGEAPPPVPAGNAMSAAKVELGRRLFYDADLSANGTLSCAGCHEQHRGFADGNRTRPGVHGDPGLRNVPSLANVAWLPRLTMADPAITSLEAQVAVPLLGEHPVEMGMKGLETELPRRLGADACYRRMFARAFPDRRGRIDLATVSAALAAFERTLISRDSPYDRDRRGQADALSMSARKGERLFADKGCASCHAGRDFSDGAYHRLEPATATDPGLAEKTGLTSDAGRFRTPPLRNVAVTGPWWHDGSAQTLDAAILRHGQKLTDAERIAITAFLESLTDRTFLTDPRFAMPAEACGKKL</sequence>
<keyword evidence="4" id="KW-0732">Signal</keyword>
<dbReference type="EMBL" id="JGVR01000025">
    <property type="protein sequence ID" value="KEZ16977.1"/>
    <property type="molecule type" value="Genomic_DNA"/>
</dbReference>
<dbReference type="GO" id="GO:0042597">
    <property type="term" value="C:periplasmic space"/>
    <property type="evidence" value="ECO:0007669"/>
    <property type="project" value="UniProtKB-SubCell"/>
</dbReference>
<dbReference type="GO" id="GO:0020037">
    <property type="term" value="F:heme binding"/>
    <property type="evidence" value="ECO:0007669"/>
    <property type="project" value="InterPro"/>
</dbReference>
<feature type="domain" description="Cytochrome c" evidence="11">
    <location>
        <begin position="44"/>
        <end position="180"/>
    </location>
</feature>
<evidence type="ECO:0000256" key="2">
    <source>
        <dbReference type="ARBA" id="ARBA00022617"/>
    </source>
</evidence>
<accession>A0A084EG85</accession>
<dbReference type="InterPro" id="IPR026259">
    <property type="entry name" value="MauG/Cytc_peroxidase"/>
</dbReference>
<comment type="caution">
    <text evidence="12">The sequence shown here is derived from an EMBL/GenBank/DDBJ whole genome shotgun (WGS) entry which is preliminary data.</text>
</comment>